<evidence type="ECO:0000313" key="1">
    <source>
        <dbReference type="EMBL" id="VEL43674.1"/>
    </source>
</evidence>
<dbReference type="InterPro" id="IPR036322">
    <property type="entry name" value="WD40_repeat_dom_sf"/>
</dbReference>
<dbReference type="SUPFAM" id="SSF50978">
    <property type="entry name" value="WD40 repeat-like"/>
    <property type="match status" value="1"/>
</dbReference>
<evidence type="ECO:0000313" key="2">
    <source>
        <dbReference type="Proteomes" id="UP000784294"/>
    </source>
</evidence>
<organism evidence="1 2">
    <name type="scientific">Protopolystoma xenopodis</name>
    <dbReference type="NCBI Taxonomy" id="117903"/>
    <lineage>
        <taxon>Eukaryota</taxon>
        <taxon>Metazoa</taxon>
        <taxon>Spiralia</taxon>
        <taxon>Lophotrochozoa</taxon>
        <taxon>Platyhelminthes</taxon>
        <taxon>Monogenea</taxon>
        <taxon>Polyopisthocotylea</taxon>
        <taxon>Polystomatidea</taxon>
        <taxon>Polystomatidae</taxon>
        <taxon>Protopolystoma</taxon>
    </lineage>
</organism>
<evidence type="ECO:0008006" key="3">
    <source>
        <dbReference type="Google" id="ProtNLM"/>
    </source>
</evidence>
<protein>
    <recommendedName>
        <fullName evidence="3">Anaphase-promoting complex subunit 4 WD40 domain-containing protein</fullName>
    </recommendedName>
</protein>
<dbReference type="OrthoDB" id="427368at2759"/>
<dbReference type="AlphaFoldDB" id="A0A3S5CS55"/>
<dbReference type="EMBL" id="CAAALY010283942">
    <property type="protein sequence ID" value="VEL43674.1"/>
    <property type="molecule type" value="Genomic_DNA"/>
</dbReference>
<gene>
    <name evidence="1" type="ORF">PXEA_LOCUS37114</name>
</gene>
<sequence>MKASHPKKEPGAGTVTAICPSESGRHLLVGFESGHLEIFDMQLEANPIDSMR</sequence>
<comment type="caution">
    <text evidence="1">The sequence shown here is derived from an EMBL/GenBank/DDBJ whole genome shotgun (WGS) entry which is preliminary data.</text>
</comment>
<proteinExistence type="predicted"/>
<reference evidence="1" key="1">
    <citation type="submission" date="2018-11" db="EMBL/GenBank/DDBJ databases">
        <authorList>
            <consortium name="Pathogen Informatics"/>
        </authorList>
    </citation>
    <scope>NUCLEOTIDE SEQUENCE</scope>
</reference>
<accession>A0A3S5CS55</accession>
<name>A0A3S5CS55_9PLAT</name>
<dbReference type="Proteomes" id="UP000784294">
    <property type="component" value="Unassembled WGS sequence"/>
</dbReference>
<keyword evidence="2" id="KW-1185">Reference proteome</keyword>